<proteinExistence type="predicted"/>
<protein>
    <submittedName>
        <fullName evidence="1">Uncharacterized protein</fullName>
    </submittedName>
</protein>
<reference evidence="1 2" key="1">
    <citation type="journal article" date="2018" name="Nat. Ecol. Evol.">
        <title>Genomic signatures of mitonuclear coevolution across populations of Tigriopus californicus.</title>
        <authorList>
            <person name="Barreto F.S."/>
            <person name="Watson E.T."/>
            <person name="Lima T.G."/>
            <person name="Willett C.S."/>
            <person name="Edmands S."/>
            <person name="Li W."/>
            <person name="Burton R.S."/>
        </authorList>
    </citation>
    <scope>NUCLEOTIDE SEQUENCE [LARGE SCALE GENOMIC DNA]</scope>
    <source>
        <strain evidence="1 2">San Diego</strain>
    </source>
</reference>
<accession>A0A553NZZ5</accession>
<name>A0A553NZZ5_TIGCA</name>
<dbReference type="EMBL" id="VCGU01000009">
    <property type="protein sequence ID" value="TRY71005.1"/>
    <property type="molecule type" value="Genomic_DNA"/>
</dbReference>
<evidence type="ECO:0000313" key="1">
    <source>
        <dbReference type="EMBL" id="TRY71005.1"/>
    </source>
</evidence>
<organism evidence="1 2">
    <name type="scientific">Tigriopus californicus</name>
    <name type="common">Marine copepod</name>
    <dbReference type="NCBI Taxonomy" id="6832"/>
    <lineage>
        <taxon>Eukaryota</taxon>
        <taxon>Metazoa</taxon>
        <taxon>Ecdysozoa</taxon>
        <taxon>Arthropoda</taxon>
        <taxon>Crustacea</taxon>
        <taxon>Multicrustacea</taxon>
        <taxon>Hexanauplia</taxon>
        <taxon>Copepoda</taxon>
        <taxon>Harpacticoida</taxon>
        <taxon>Harpacticidae</taxon>
        <taxon>Tigriopus</taxon>
    </lineage>
</organism>
<sequence>MGMKRGGLLLVTTGGAWLILIYYVSIQSVFVSGQHVRPQGNEESQQLQLQIQREHEAALKSPYPPLASFPSERIAPNTVLTTISQTLPPLPLNPPPQSESVLVRPRRSFHYPLESDSSPRRLLANCRSSLYSSPSLGLSPSSNGALPLCPKGPDMVVSALHIAQDRMFDEYGESHDGFDYPDDPDFPDDPFELYDEPNYAYYDKLYRDIRYHQPRRILNPRDHRYFPGIKPAGIDGISPKLRRFITGHVNRVAYHVQGPPPSPHESDDHFP</sequence>
<dbReference type="AlphaFoldDB" id="A0A553NZZ5"/>
<evidence type="ECO:0000313" key="2">
    <source>
        <dbReference type="Proteomes" id="UP000318571"/>
    </source>
</evidence>
<dbReference type="Proteomes" id="UP000318571">
    <property type="component" value="Chromosome 9"/>
</dbReference>
<keyword evidence="2" id="KW-1185">Reference proteome</keyword>
<comment type="caution">
    <text evidence="1">The sequence shown here is derived from an EMBL/GenBank/DDBJ whole genome shotgun (WGS) entry which is preliminary data.</text>
</comment>
<gene>
    <name evidence="1" type="ORF">TCAL_17340</name>
</gene>